<keyword evidence="3" id="KW-1185">Reference proteome</keyword>
<comment type="caution">
    <text evidence="2">The sequence shown here is derived from an EMBL/GenBank/DDBJ whole genome shotgun (WGS) entry which is preliminary data.</text>
</comment>
<protein>
    <recommendedName>
        <fullName evidence="1">SPX domain-containing protein</fullName>
    </recommendedName>
</protein>
<dbReference type="PANTHER" id="PTHR10783:SF46">
    <property type="entry name" value="PROTEIN ERD1 HOMOLOG 2"/>
    <property type="match status" value="1"/>
</dbReference>
<proteinExistence type="predicted"/>
<dbReference type="OrthoDB" id="5588846at2759"/>
<dbReference type="CDD" id="cd14447">
    <property type="entry name" value="SPX"/>
    <property type="match status" value="1"/>
</dbReference>
<dbReference type="PROSITE" id="PS51382">
    <property type="entry name" value="SPX"/>
    <property type="match status" value="1"/>
</dbReference>
<dbReference type="AlphaFoldDB" id="A0A8J4UPB1"/>
<dbReference type="Pfam" id="PF03105">
    <property type="entry name" value="SPX"/>
    <property type="match status" value="2"/>
</dbReference>
<organism evidence="2 3">
    <name type="scientific">Polysphondylium violaceum</name>
    <dbReference type="NCBI Taxonomy" id="133409"/>
    <lineage>
        <taxon>Eukaryota</taxon>
        <taxon>Amoebozoa</taxon>
        <taxon>Evosea</taxon>
        <taxon>Eumycetozoa</taxon>
        <taxon>Dictyostelia</taxon>
        <taxon>Dictyosteliales</taxon>
        <taxon>Dictyosteliaceae</taxon>
        <taxon>Polysphondylium</taxon>
    </lineage>
</organism>
<dbReference type="Proteomes" id="UP000695562">
    <property type="component" value="Unassembled WGS sequence"/>
</dbReference>
<evidence type="ECO:0000313" key="3">
    <source>
        <dbReference type="Proteomes" id="UP000695562"/>
    </source>
</evidence>
<gene>
    <name evidence="2" type="ORF">CYY_009711</name>
</gene>
<dbReference type="EMBL" id="AJWJ01000785">
    <property type="protein sequence ID" value="KAF2068971.1"/>
    <property type="molecule type" value="Genomic_DNA"/>
</dbReference>
<evidence type="ECO:0000259" key="1">
    <source>
        <dbReference type="PROSITE" id="PS51382"/>
    </source>
</evidence>
<dbReference type="InterPro" id="IPR004331">
    <property type="entry name" value="SPX_dom"/>
</dbReference>
<accession>A0A8J4UPB1</accession>
<sequence length="204" mass="24058">MKFGKYLKANIDQKLESNYINYKELKKLLMDLALEESRDGTNSGGNNRVNNRNYILQHKQSQKASDRNSKFLFAVWNQFQRVDRFLQEFERDTLTKANYMENSVDASLLIETIKEVNNLLANFIELNKEGFRKILKKFDKKFTISIGAEYYKNMIQNHFIAKTSILNHYKLKLINIYSNHFGDPQNLISSEQSESVFDFTLEEQ</sequence>
<evidence type="ECO:0000313" key="2">
    <source>
        <dbReference type="EMBL" id="KAF2068971.1"/>
    </source>
</evidence>
<reference evidence="2" key="1">
    <citation type="submission" date="2020-01" db="EMBL/GenBank/DDBJ databases">
        <title>Development of genomics and gene disruption for Polysphondylium violaceum indicates a role for the polyketide synthase stlB in stalk morphogenesis.</title>
        <authorList>
            <person name="Narita B."/>
            <person name="Kawabe Y."/>
            <person name="Kin K."/>
            <person name="Saito T."/>
            <person name="Gibbs R."/>
            <person name="Kuspa A."/>
            <person name="Muzny D."/>
            <person name="Queller D."/>
            <person name="Richards S."/>
            <person name="Strassman J."/>
            <person name="Sucgang R."/>
            <person name="Worley K."/>
            <person name="Schaap P."/>
        </authorList>
    </citation>
    <scope>NUCLEOTIDE SEQUENCE</scope>
    <source>
        <strain evidence="2">QSvi11</strain>
    </source>
</reference>
<name>A0A8J4UPB1_9MYCE</name>
<dbReference type="GO" id="GO:0005737">
    <property type="term" value="C:cytoplasm"/>
    <property type="evidence" value="ECO:0007669"/>
    <property type="project" value="TreeGrafter"/>
</dbReference>
<dbReference type="PANTHER" id="PTHR10783">
    <property type="entry name" value="XENOTROPIC AND POLYTROPIC RETROVIRUS RECEPTOR 1-RELATED"/>
    <property type="match status" value="1"/>
</dbReference>
<feature type="domain" description="SPX" evidence="1">
    <location>
        <begin position="1"/>
        <end position="152"/>
    </location>
</feature>